<evidence type="ECO:0000313" key="2">
    <source>
        <dbReference type="Proteomes" id="UP001241377"/>
    </source>
</evidence>
<organism evidence="1 2">
    <name type="scientific">Naganishia cerealis</name>
    <dbReference type="NCBI Taxonomy" id="610337"/>
    <lineage>
        <taxon>Eukaryota</taxon>
        <taxon>Fungi</taxon>
        <taxon>Dikarya</taxon>
        <taxon>Basidiomycota</taxon>
        <taxon>Agaricomycotina</taxon>
        <taxon>Tremellomycetes</taxon>
        <taxon>Filobasidiales</taxon>
        <taxon>Filobasidiaceae</taxon>
        <taxon>Naganishia</taxon>
    </lineage>
</organism>
<name>A0ACC2V174_9TREE</name>
<proteinExistence type="predicted"/>
<protein>
    <submittedName>
        <fullName evidence="1">Uncharacterized protein</fullName>
    </submittedName>
</protein>
<accession>A0ACC2V174</accession>
<evidence type="ECO:0000313" key="1">
    <source>
        <dbReference type="EMBL" id="KAJ9092766.1"/>
    </source>
</evidence>
<reference evidence="1" key="1">
    <citation type="submission" date="2023-04" db="EMBL/GenBank/DDBJ databases">
        <title>Draft Genome sequencing of Naganishia species isolated from polar environments using Oxford Nanopore Technology.</title>
        <authorList>
            <person name="Leo P."/>
            <person name="Venkateswaran K."/>
        </authorList>
    </citation>
    <scope>NUCLEOTIDE SEQUENCE</scope>
    <source>
        <strain evidence="1">MNA-CCFEE 5261</strain>
    </source>
</reference>
<sequence length="91" mass="9820">MPLLDLLKELNVEAEVAPRTYSSAEDWISMSTASGLGGYPFLFSSTTEASLQTSTEGQTHSIGNETVHPDLGSNDLWPRVTAIAPQLLLDK</sequence>
<comment type="caution">
    <text evidence="1">The sequence shown here is derived from an EMBL/GenBank/DDBJ whole genome shotgun (WGS) entry which is preliminary data.</text>
</comment>
<gene>
    <name evidence="1" type="ORF">QFC19_008621</name>
</gene>
<dbReference type="EMBL" id="JASBWR010000131">
    <property type="protein sequence ID" value="KAJ9092766.1"/>
    <property type="molecule type" value="Genomic_DNA"/>
</dbReference>
<keyword evidence="2" id="KW-1185">Reference proteome</keyword>
<dbReference type="Proteomes" id="UP001241377">
    <property type="component" value="Unassembled WGS sequence"/>
</dbReference>